<gene>
    <name evidence="2" type="ORF">CPLU01_12577</name>
</gene>
<organism evidence="2 3">
    <name type="scientific">Colletotrichum plurivorum</name>
    <dbReference type="NCBI Taxonomy" id="2175906"/>
    <lineage>
        <taxon>Eukaryota</taxon>
        <taxon>Fungi</taxon>
        <taxon>Dikarya</taxon>
        <taxon>Ascomycota</taxon>
        <taxon>Pezizomycotina</taxon>
        <taxon>Sordariomycetes</taxon>
        <taxon>Hypocreomycetidae</taxon>
        <taxon>Glomerellales</taxon>
        <taxon>Glomerellaceae</taxon>
        <taxon>Colletotrichum</taxon>
        <taxon>Colletotrichum orchidearum species complex</taxon>
    </lineage>
</organism>
<dbReference type="Proteomes" id="UP000654918">
    <property type="component" value="Unassembled WGS sequence"/>
</dbReference>
<feature type="compositionally biased region" description="Polar residues" evidence="1">
    <location>
        <begin position="22"/>
        <end position="37"/>
    </location>
</feature>
<evidence type="ECO:0000313" key="3">
    <source>
        <dbReference type="Proteomes" id="UP000654918"/>
    </source>
</evidence>
<feature type="compositionally biased region" description="Low complexity" evidence="1">
    <location>
        <begin position="60"/>
        <end position="71"/>
    </location>
</feature>
<proteinExistence type="predicted"/>
<evidence type="ECO:0000313" key="2">
    <source>
        <dbReference type="EMBL" id="KAF6821150.1"/>
    </source>
</evidence>
<keyword evidence="3" id="KW-1185">Reference proteome</keyword>
<accession>A0A8H6N6C5</accession>
<feature type="compositionally biased region" description="Basic and acidic residues" evidence="1">
    <location>
        <begin position="50"/>
        <end position="59"/>
    </location>
</feature>
<feature type="region of interest" description="Disordered" evidence="1">
    <location>
        <begin position="318"/>
        <end position="358"/>
    </location>
</feature>
<dbReference type="AlphaFoldDB" id="A0A8H6N6C5"/>
<protein>
    <submittedName>
        <fullName evidence="2">Uncharacterized protein</fullName>
    </submittedName>
</protein>
<feature type="compositionally biased region" description="Basic and acidic residues" evidence="1">
    <location>
        <begin position="72"/>
        <end position="83"/>
    </location>
</feature>
<dbReference type="EMBL" id="WIGO01000263">
    <property type="protein sequence ID" value="KAF6821150.1"/>
    <property type="molecule type" value="Genomic_DNA"/>
</dbReference>
<comment type="caution">
    <text evidence="2">The sequence shown here is derived from an EMBL/GenBank/DDBJ whole genome shotgun (WGS) entry which is preliminary data.</text>
</comment>
<feature type="region of interest" description="Disordered" evidence="1">
    <location>
        <begin position="131"/>
        <end position="168"/>
    </location>
</feature>
<feature type="region of interest" description="Disordered" evidence="1">
    <location>
        <begin position="1"/>
        <end position="102"/>
    </location>
</feature>
<sequence>MRVAAEDVWPNVLQDKKRSKGRSSAQIQVRNVMSQHSPRGPQRPGTDTNNTDRRLDRLVRSAANSRASLRARNTEIVDLTGEKDDGDNDDGGTMMTSPLPPVTQSEDLETLLRRAYRRRDRELQSTAFQDGPITFASTPNDTAPAAGRRPSEEVLTETPARRQEITGSRSSSITTRVWTLFHKFMVVVVAYQTALFMTELGSDVFQDMAESEGGEGGVCSPEEGNRTVQQDCDTVSHNAWSVIAGARGGVAQANKNSNNSANRSIKAVQMARLNFTNEGRLSNDPHDVRMEVAQSSSRGIGNQTGSRHEDFVQMARRGSGQGLQSPGSASESNQQQVVLSCPSSEAGVRARQRINAPA</sequence>
<feature type="compositionally biased region" description="Polar residues" evidence="1">
    <location>
        <begin position="322"/>
        <end position="343"/>
    </location>
</feature>
<evidence type="ECO:0000256" key="1">
    <source>
        <dbReference type="SAM" id="MobiDB-lite"/>
    </source>
</evidence>
<name>A0A8H6N6C5_9PEZI</name>
<reference evidence="2" key="1">
    <citation type="journal article" date="2020" name="Phytopathology">
        <title>Genome Sequence Resources of Colletotrichum truncatum, C. plurivorum, C. musicola, and C. sojae: Four Species Pathogenic to Soybean (Glycine max).</title>
        <authorList>
            <person name="Rogerio F."/>
            <person name="Boufleur T.R."/>
            <person name="Ciampi-Guillardi M."/>
            <person name="Sukno S.A."/>
            <person name="Thon M.R."/>
            <person name="Massola Junior N.S."/>
            <person name="Baroncelli R."/>
        </authorList>
    </citation>
    <scope>NUCLEOTIDE SEQUENCE</scope>
    <source>
        <strain evidence="2">LFN00145</strain>
    </source>
</reference>